<evidence type="ECO:0000313" key="1">
    <source>
        <dbReference type="EMBL" id="KAF2178978.1"/>
    </source>
</evidence>
<evidence type="ECO:0000313" key="2">
    <source>
        <dbReference type="Proteomes" id="UP000800200"/>
    </source>
</evidence>
<accession>A0A6A6DKI2</accession>
<reference evidence="1" key="1">
    <citation type="journal article" date="2020" name="Stud. Mycol.">
        <title>101 Dothideomycetes genomes: a test case for predicting lifestyles and emergence of pathogens.</title>
        <authorList>
            <person name="Haridas S."/>
            <person name="Albert R."/>
            <person name="Binder M."/>
            <person name="Bloem J."/>
            <person name="Labutti K."/>
            <person name="Salamov A."/>
            <person name="Andreopoulos B."/>
            <person name="Baker S."/>
            <person name="Barry K."/>
            <person name="Bills G."/>
            <person name="Bluhm B."/>
            <person name="Cannon C."/>
            <person name="Castanera R."/>
            <person name="Culley D."/>
            <person name="Daum C."/>
            <person name="Ezra D."/>
            <person name="Gonzalez J."/>
            <person name="Henrissat B."/>
            <person name="Kuo A."/>
            <person name="Liang C."/>
            <person name="Lipzen A."/>
            <person name="Lutzoni F."/>
            <person name="Magnuson J."/>
            <person name="Mondo S."/>
            <person name="Nolan M."/>
            <person name="Ohm R."/>
            <person name="Pangilinan J."/>
            <person name="Park H.-J."/>
            <person name="Ramirez L."/>
            <person name="Alfaro M."/>
            <person name="Sun H."/>
            <person name="Tritt A."/>
            <person name="Yoshinaga Y."/>
            <person name="Zwiers L.-H."/>
            <person name="Turgeon B."/>
            <person name="Goodwin S."/>
            <person name="Spatafora J."/>
            <person name="Crous P."/>
            <person name="Grigoriev I."/>
        </authorList>
    </citation>
    <scope>NUCLEOTIDE SEQUENCE</scope>
    <source>
        <strain evidence="1">CBS 207.26</strain>
    </source>
</reference>
<organism evidence="1 2">
    <name type="scientific">Zopfia rhizophila CBS 207.26</name>
    <dbReference type="NCBI Taxonomy" id="1314779"/>
    <lineage>
        <taxon>Eukaryota</taxon>
        <taxon>Fungi</taxon>
        <taxon>Dikarya</taxon>
        <taxon>Ascomycota</taxon>
        <taxon>Pezizomycotina</taxon>
        <taxon>Dothideomycetes</taxon>
        <taxon>Dothideomycetes incertae sedis</taxon>
        <taxon>Zopfiaceae</taxon>
        <taxon>Zopfia</taxon>
    </lineage>
</organism>
<gene>
    <name evidence="1" type="ORF">K469DRAFT_597445</name>
</gene>
<dbReference type="Pfam" id="PF21858">
    <property type="entry name" value="DUF6914"/>
    <property type="match status" value="1"/>
</dbReference>
<dbReference type="AlphaFoldDB" id="A0A6A6DKI2"/>
<keyword evidence="2" id="KW-1185">Reference proteome</keyword>
<name>A0A6A6DKI2_9PEZI</name>
<proteinExistence type="predicted"/>
<dbReference type="Proteomes" id="UP000800200">
    <property type="component" value="Unassembled WGS sequence"/>
</dbReference>
<protein>
    <submittedName>
        <fullName evidence="1">Uncharacterized protein</fullName>
    </submittedName>
</protein>
<dbReference type="OrthoDB" id="4924482at2759"/>
<dbReference type="EMBL" id="ML994670">
    <property type="protein sequence ID" value="KAF2178978.1"/>
    <property type="molecule type" value="Genomic_DNA"/>
</dbReference>
<dbReference type="InterPro" id="IPR054208">
    <property type="entry name" value="DUF6914"/>
</dbReference>
<sequence length="178" mass="19596">MANKDRVFIAIYTRPGTSDLSSLSSTRSKPKPDKYHWGIWVEAKNSSGAGTSYDLEDSVAYSSVTNPFGWRFHIDDHKAPPPRMLGRIMIGKMPEGMSGANIAGILKEVPLPSDPGSVIGDVVAWIKATIEELQDAGCAERFSIEAFMSDALGFATNWHAKGEREAQKVNYTWSRTFP</sequence>